<evidence type="ECO:0000256" key="2">
    <source>
        <dbReference type="ARBA" id="ARBA00022723"/>
    </source>
</evidence>
<dbReference type="InterPro" id="IPR007837">
    <property type="entry name" value="DinB"/>
</dbReference>
<evidence type="ECO:0000313" key="5">
    <source>
        <dbReference type="Proteomes" id="UP001220964"/>
    </source>
</evidence>
<keyword evidence="5" id="KW-1185">Reference proteome</keyword>
<dbReference type="EMBL" id="JARGYC010000040">
    <property type="protein sequence ID" value="MDF0602029.1"/>
    <property type="molecule type" value="Genomic_DNA"/>
</dbReference>
<accession>A0AAE3NTB1</accession>
<proteinExistence type="inferred from homology"/>
<dbReference type="SUPFAM" id="SSF109854">
    <property type="entry name" value="DinB/YfiT-like putative metalloenzymes"/>
    <property type="match status" value="1"/>
</dbReference>
<dbReference type="AlphaFoldDB" id="A0AAE3NTB1"/>
<dbReference type="PANTHER" id="PTHR37302:SF1">
    <property type="entry name" value="PROTEIN DINB"/>
    <property type="match status" value="1"/>
</dbReference>
<dbReference type="Pfam" id="PF05163">
    <property type="entry name" value="DinB"/>
    <property type="match status" value="1"/>
</dbReference>
<dbReference type="Gene3D" id="1.20.120.450">
    <property type="entry name" value="dinb family like domain"/>
    <property type="match status" value="1"/>
</dbReference>
<organism evidence="4 5">
    <name type="scientific">Psychromarinibacter sediminicola</name>
    <dbReference type="NCBI Taxonomy" id="3033385"/>
    <lineage>
        <taxon>Bacteria</taxon>
        <taxon>Pseudomonadati</taxon>
        <taxon>Pseudomonadota</taxon>
        <taxon>Alphaproteobacteria</taxon>
        <taxon>Rhodobacterales</taxon>
        <taxon>Paracoccaceae</taxon>
        <taxon>Psychromarinibacter</taxon>
    </lineage>
</organism>
<sequence length="168" mass="18508">MITADYARLMARYNRWQNGSLVAAADGLDDGARRADRGAFFGSIQATLNHVLWGDRIWMSRFADWEKPAGGIAESPQITPDWESYKAARLRADADIVDWANGLTDADLAGDLSWYSGSLQADMVNPMALCVAHFFNHQTHHRGQVHAMLTAAGARPEATDLFIMPESA</sequence>
<comment type="similarity">
    <text evidence="1">Belongs to the DinB family.</text>
</comment>
<keyword evidence="2 3" id="KW-0479">Metal-binding</keyword>
<dbReference type="GO" id="GO:0046872">
    <property type="term" value="F:metal ion binding"/>
    <property type="evidence" value="ECO:0007669"/>
    <property type="project" value="UniProtKB-KW"/>
</dbReference>
<comment type="caution">
    <text evidence="4">The sequence shown here is derived from an EMBL/GenBank/DDBJ whole genome shotgun (WGS) entry which is preliminary data.</text>
</comment>
<dbReference type="InterPro" id="IPR034660">
    <property type="entry name" value="DinB/YfiT-like"/>
</dbReference>
<reference evidence="4" key="1">
    <citation type="submission" date="2023-03" db="EMBL/GenBank/DDBJ databases">
        <title>Multiphase analysis and comparison of six strains from genera Psychromarinibacter, Lutimaribacter, and Maritimibacter, including a novel species: Psychromarinibacter sediminicola sp. nov.</title>
        <authorList>
            <person name="Wang Y.-H."/>
            <person name="Ye M.-Q."/>
            <person name="Du Z.-J."/>
        </authorList>
    </citation>
    <scope>NUCLEOTIDE SEQUENCE</scope>
    <source>
        <strain evidence="4">C21-152</strain>
    </source>
</reference>
<evidence type="ECO:0000313" key="4">
    <source>
        <dbReference type="EMBL" id="MDF0602029.1"/>
    </source>
</evidence>
<feature type="binding site" evidence="3">
    <location>
        <position position="141"/>
    </location>
    <ligand>
        <name>a divalent metal cation</name>
        <dbReference type="ChEBI" id="CHEBI:60240"/>
    </ligand>
</feature>
<name>A0AAE3NTB1_9RHOB</name>
<gene>
    <name evidence="4" type="ORF">P1J78_14895</name>
</gene>
<protein>
    <submittedName>
        <fullName evidence="4">DinB family protein</fullName>
    </submittedName>
</protein>
<dbReference type="RefSeq" id="WP_275568167.1">
    <property type="nucleotide sequence ID" value="NZ_JARGYC010000040.1"/>
</dbReference>
<feature type="binding site" evidence="3">
    <location>
        <position position="137"/>
    </location>
    <ligand>
        <name>a divalent metal cation</name>
        <dbReference type="ChEBI" id="CHEBI:60240"/>
    </ligand>
</feature>
<feature type="binding site" evidence="3">
    <location>
        <position position="50"/>
    </location>
    <ligand>
        <name>a divalent metal cation</name>
        <dbReference type="ChEBI" id="CHEBI:60240"/>
    </ligand>
</feature>
<dbReference type="PANTHER" id="PTHR37302">
    <property type="entry name" value="SLR1116 PROTEIN"/>
    <property type="match status" value="1"/>
</dbReference>
<dbReference type="Proteomes" id="UP001220964">
    <property type="component" value="Unassembled WGS sequence"/>
</dbReference>
<evidence type="ECO:0000256" key="1">
    <source>
        <dbReference type="ARBA" id="ARBA00008635"/>
    </source>
</evidence>
<evidence type="ECO:0000256" key="3">
    <source>
        <dbReference type="PIRSR" id="PIRSR607837-1"/>
    </source>
</evidence>